<dbReference type="EMBL" id="EU016662">
    <property type="protein sequence ID" value="ABZ09965.1"/>
    <property type="molecule type" value="Genomic_DNA"/>
</dbReference>
<organism evidence="1">
    <name type="scientific">uncultured marine crenarchaeote HF4000_APKG9P22</name>
    <dbReference type="NCBI Taxonomy" id="455609"/>
    <lineage>
        <taxon>Archaea</taxon>
        <taxon>Nitrososphaerota</taxon>
        <taxon>Nitrososphaeria</taxon>
        <taxon>Nitrosopumilales</taxon>
        <taxon>environmental samples</taxon>
    </lineage>
</organism>
<sequence>MQRPLDCEAISQNYNCSNFSNWRIFDINSNCSSLCRMGQIQLSTDSRNRSSFIRR</sequence>
<evidence type="ECO:0000313" key="1">
    <source>
        <dbReference type="EMBL" id="ABZ09965.1"/>
    </source>
</evidence>
<dbReference type="AlphaFoldDB" id="B3TBK6"/>
<proteinExistence type="predicted"/>
<gene>
    <name evidence="1" type="ORF">ALOHA_HF4000APKG9P22ctg2g16</name>
</gene>
<protein>
    <submittedName>
        <fullName evidence="1">Uncharacterized protein</fullName>
    </submittedName>
</protein>
<name>B3TBK6_9ARCH</name>
<accession>B3TBK6</accession>
<reference evidence="1" key="1">
    <citation type="journal article" date="2008" name="ISME J.">
        <title>Genomic patterns of recombination, clonal divergence and environment in marine microbial populations.</title>
        <authorList>
            <person name="Konstantinidis K.T."/>
            <person name="Delong E.F."/>
        </authorList>
    </citation>
    <scope>NUCLEOTIDE SEQUENCE</scope>
</reference>